<evidence type="ECO:0000259" key="9">
    <source>
        <dbReference type="Pfam" id="PF01656"/>
    </source>
</evidence>
<dbReference type="PANTHER" id="PTHR43873:SF1">
    <property type="entry name" value="COBYRINATE A,C-DIAMIDE SYNTHASE"/>
    <property type="match status" value="1"/>
</dbReference>
<dbReference type="NCBIfam" id="NF002204">
    <property type="entry name" value="PRK01077.1"/>
    <property type="match status" value="1"/>
</dbReference>
<dbReference type="PROSITE" id="PS51274">
    <property type="entry name" value="GATASE_COBBQ"/>
    <property type="match status" value="1"/>
</dbReference>
<dbReference type="AlphaFoldDB" id="A0A1T5ATY1"/>
<dbReference type="RefSeq" id="WP_079682563.1">
    <property type="nucleotide sequence ID" value="NZ_FUYQ01000004.1"/>
</dbReference>
<dbReference type="GO" id="GO:0005524">
    <property type="term" value="F:ATP binding"/>
    <property type="evidence" value="ECO:0007669"/>
    <property type="project" value="UniProtKB-UniRule"/>
</dbReference>
<comment type="function">
    <text evidence="8">Catalyzes the ATP-dependent amidation of the two carboxylate groups at positions a and c of cobyrinate, using either L-glutamine or ammonia as the nitrogen source.</text>
</comment>
<evidence type="ECO:0000256" key="2">
    <source>
        <dbReference type="ARBA" id="ARBA00022573"/>
    </source>
</evidence>
<dbReference type="NCBIfam" id="TIGR00379">
    <property type="entry name" value="cobB"/>
    <property type="match status" value="1"/>
</dbReference>
<dbReference type="Proteomes" id="UP000190852">
    <property type="component" value="Unassembled WGS sequence"/>
</dbReference>
<dbReference type="UniPathway" id="UPA00148">
    <property type="reaction ID" value="UER00231"/>
</dbReference>
<evidence type="ECO:0000256" key="4">
    <source>
        <dbReference type="ARBA" id="ARBA00022741"/>
    </source>
</evidence>
<dbReference type="HAMAP" id="MF_00027">
    <property type="entry name" value="CobB_CbiA"/>
    <property type="match status" value="1"/>
</dbReference>
<dbReference type="PANTHER" id="PTHR43873">
    <property type="entry name" value="COBYRINATE A,C-DIAMIDE SYNTHASE"/>
    <property type="match status" value="1"/>
</dbReference>
<reference evidence="12" key="1">
    <citation type="submission" date="2017-02" db="EMBL/GenBank/DDBJ databases">
        <authorList>
            <person name="Varghese N."/>
            <person name="Submissions S."/>
        </authorList>
    </citation>
    <scope>NUCLEOTIDE SEQUENCE [LARGE SCALE GENOMIC DNA]</scope>
    <source>
        <strain evidence="12">DSM 24967</strain>
    </source>
</reference>
<evidence type="ECO:0000256" key="5">
    <source>
        <dbReference type="ARBA" id="ARBA00022840"/>
    </source>
</evidence>
<gene>
    <name evidence="8" type="primary">cbiA</name>
    <name evidence="11" type="ORF">SAMN05660349_00887</name>
</gene>
<dbReference type="InterPro" id="IPR002586">
    <property type="entry name" value="CobQ/CobB/MinD/ParA_Nub-bd_dom"/>
</dbReference>
<accession>A0A1T5ATY1</accession>
<keyword evidence="5 8" id="KW-0067">ATP-binding</keyword>
<comment type="cofactor">
    <cofactor evidence="1 8">
        <name>Mg(2+)</name>
        <dbReference type="ChEBI" id="CHEBI:18420"/>
    </cofactor>
</comment>
<dbReference type="InterPro" id="IPR004484">
    <property type="entry name" value="CbiA/CobB_synth"/>
</dbReference>
<dbReference type="EMBL" id="FUYQ01000004">
    <property type="protein sequence ID" value="SKB38375.1"/>
    <property type="molecule type" value="Genomic_DNA"/>
</dbReference>
<comment type="miscellaneous">
    <text evidence="8">The a and c carboxylates of cobyrinate are activated for nucleophilic attack via formation of a phosphorylated intermediate by ATP. CbiA catalyzes first the amidation of the c-carboxylate, and then that of the a-carboxylate.</text>
</comment>
<sequence>MKPQLLVGAASSGSGKTTFTLGLLRALKNRSLKAQPFKCGPDYIDTKYHLLAAGEESVNLDLFLSSESHIRNLYAKYGSDADVCITEGVMGLYDGYDGMKGSSAKLAELLGIPVVLILNAKSMAYSAAPVLFGYKHFNKNINIAGVVFNRVSSETHYAYLQQACKDTGVECLGYIPNKKELEVPSRHLGLSIDNSFCMDDFANRAAEIIEEFVDLDRLLKISNMPFCLPDKSEQDELDIRGDIKIAVAYDNAFNFIYRENLAQLKRLGKVVFFSPLDDAKLPSADLVYLPGGYPELYLDKLTENKTMLRSIKAFAENGGNLLAECGGMMYLSKVIVGMDGNPYSMVGVFDQEATMQDMKLTLGYRTFTYNGIENIRGHEFHYSRINDPQMDSISDVSIYNAKGLRTKTNLFRYKNTIAGYTHLYWGELDLMNLWNHKC</sequence>
<proteinExistence type="inferred from homology"/>
<feature type="site" description="Increases nucleophilicity of active site Cys" evidence="8">
    <location>
        <position position="422"/>
    </location>
</feature>
<comment type="similarity">
    <text evidence="8">Belongs to the CobB/CbiA family.</text>
</comment>
<feature type="domain" description="CobQ/CobB/MinD/ParA nucleotide binding" evidence="9">
    <location>
        <begin position="9"/>
        <end position="188"/>
    </location>
</feature>
<keyword evidence="7 8" id="KW-0315">Glutamine amidotransferase</keyword>
<name>A0A1T5ATY1_9BACT</name>
<dbReference type="Pfam" id="PF07685">
    <property type="entry name" value="GATase_3"/>
    <property type="match status" value="1"/>
</dbReference>
<dbReference type="Gene3D" id="3.40.50.880">
    <property type="match status" value="1"/>
</dbReference>
<dbReference type="InterPro" id="IPR029062">
    <property type="entry name" value="Class_I_gatase-like"/>
</dbReference>
<dbReference type="CDD" id="cd05388">
    <property type="entry name" value="CobB_N"/>
    <property type="match status" value="1"/>
</dbReference>
<dbReference type="SUPFAM" id="SSF52317">
    <property type="entry name" value="Class I glutamine amidotransferase-like"/>
    <property type="match status" value="1"/>
</dbReference>
<keyword evidence="4 8" id="KW-0547">Nucleotide-binding</keyword>
<dbReference type="SUPFAM" id="SSF52540">
    <property type="entry name" value="P-loop containing nucleoside triphosphate hydrolases"/>
    <property type="match status" value="1"/>
</dbReference>
<dbReference type="Gene3D" id="3.40.50.300">
    <property type="entry name" value="P-loop containing nucleotide triphosphate hydrolases"/>
    <property type="match status" value="1"/>
</dbReference>
<keyword evidence="2 8" id="KW-0169">Cobalamin biosynthesis</keyword>
<keyword evidence="12" id="KW-1185">Reference proteome</keyword>
<dbReference type="Pfam" id="PF01656">
    <property type="entry name" value="CbiA"/>
    <property type="match status" value="1"/>
</dbReference>
<evidence type="ECO:0000256" key="1">
    <source>
        <dbReference type="ARBA" id="ARBA00001946"/>
    </source>
</evidence>
<feature type="domain" description="CobB/CobQ-like glutamine amidotransferase" evidence="10">
    <location>
        <begin position="244"/>
        <end position="426"/>
    </location>
</feature>
<organism evidence="11 12">
    <name type="scientific">Parabacteroides chartae</name>
    <dbReference type="NCBI Taxonomy" id="1037355"/>
    <lineage>
        <taxon>Bacteria</taxon>
        <taxon>Pseudomonadati</taxon>
        <taxon>Bacteroidota</taxon>
        <taxon>Bacteroidia</taxon>
        <taxon>Bacteroidales</taxon>
        <taxon>Tannerellaceae</taxon>
        <taxon>Parabacteroides</taxon>
    </lineage>
</organism>
<keyword evidence="3 8" id="KW-0436">Ligase</keyword>
<dbReference type="EC" id="6.3.5.11" evidence="8"/>
<comment type="domain">
    <text evidence="8">Comprises of two domains. The C-terminal domain contains the binding site for glutamine and catalyzes the hydrolysis of this substrate to glutamate and ammonia. The N-terminal domain is anticipated to bind ATP and cobyrinate and catalyzes the ultimate synthesis of the diamide product. The ammonia produced via the glutaminase domain is probably translocated to the adjacent domain via a molecular tunnel, where it reacts with an activated intermediate.</text>
</comment>
<dbReference type="GO" id="GO:0042242">
    <property type="term" value="F:cobyrinic acid a,c-diamide synthase activity"/>
    <property type="evidence" value="ECO:0007669"/>
    <property type="project" value="UniProtKB-UniRule"/>
</dbReference>
<dbReference type="InterPro" id="IPR011698">
    <property type="entry name" value="GATase_3"/>
</dbReference>
<comment type="pathway">
    <text evidence="8">Cofactor biosynthesis; adenosylcobalamin biosynthesis; cob(II)yrinate a,c-diamide from sirohydrochlorin (anaerobic route): step 10/10.</text>
</comment>
<dbReference type="CDD" id="cd03130">
    <property type="entry name" value="GATase1_CobB"/>
    <property type="match status" value="1"/>
</dbReference>
<feature type="active site" description="Nucleophile" evidence="8">
    <location>
        <position position="325"/>
    </location>
</feature>
<evidence type="ECO:0000256" key="3">
    <source>
        <dbReference type="ARBA" id="ARBA00022598"/>
    </source>
</evidence>
<keyword evidence="6 8" id="KW-0460">Magnesium</keyword>
<evidence type="ECO:0000259" key="10">
    <source>
        <dbReference type="Pfam" id="PF07685"/>
    </source>
</evidence>
<comment type="catalytic activity">
    <reaction evidence="8">
        <text>cob(II)yrinate + 2 L-glutamine + 2 ATP + 2 H2O = cob(II)yrinate a,c diamide + 2 L-glutamate + 2 ADP + 2 phosphate + 2 H(+)</text>
        <dbReference type="Rhea" id="RHEA:26289"/>
        <dbReference type="ChEBI" id="CHEBI:15377"/>
        <dbReference type="ChEBI" id="CHEBI:15378"/>
        <dbReference type="ChEBI" id="CHEBI:29985"/>
        <dbReference type="ChEBI" id="CHEBI:30616"/>
        <dbReference type="ChEBI" id="CHEBI:43474"/>
        <dbReference type="ChEBI" id="CHEBI:58359"/>
        <dbReference type="ChEBI" id="CHEBI:58537"/>
        <dbReference type="ChEBI" id="CHEBI:58894"/>
        <dbReference type="ChEBI" id="CHEBI:456216"/>
        <dbReference type="EC" id="6.3.5.11"/>
    </reaction>
</comment>
<evidence type="ECO:0000256" key="7">
    <source>
        <dbReference type="ARBA" id="ARBA00022962"/>
    </source>
</evidence>
<evidence type="ECO:0000313" key="11">
    <source>
        <dbReference type="EMBL" id="SKB38375.1"/>
    </source>
</evidence>
<evidence type="ECO:0000313" key="12">
    <source>
        <dbReference type="Proteomes" id="UP000190852"/>
    </source>
</evidence>
<evidence type="ECO:0000256" key="6">
    <source>
        <dbReference type="ARBA" id="ARBA00022842"/>
    </source>
</evidence>
<dbReference type="InterPro" id="IPR027417">
    <property type="entry name" value="P-loop_NTPase"/>
</dbReference>
<protein>
    <recommendedName>
        <fullName evidence="8">Cobyrinate a,c-diamide synthase</fullName>
        <ecNumber evidence="8">6.3.5.11</ecNumber>
    </recommendedName>
    <alternativeName>
        <fullName evidence="8">Cobyrinic acid a,c-diamide synthetase</fullName>
    </alternativeName>
</protein>
<dbReference type="GO" id="GO:0009236">
    <property type="term" value="P:cobalamin biosynthetic process"/>
    <property type="evidence" value="ECO:0007669"/>
    <property type="project" value="UniProtKB-UniRule"/>
</dbReference>
<evidence type="ECO:0000256" key="8">
    <source>
        <dbReference type="HAMAP-Rule" id="MF_00027"/>
    </source>
</evidence>